<dbReference type="GO" id="GO:0015074">
    <property type="term" value="P:DNA integration"/>
    <property type="evidence" value="ECO:0007669"/>
    <property type="project" value="UniProtKB-KW"/>
</dbReference>
<organism evidence="6 7">
    <name type="scientific">Aquibium oceanicum</name>
    <dbReference type="NCBI Taxonomy" id="1670800"/>
    <lineage>
        <taxon>Bacteria</taxon>
        <taxon>Pseudomonadati</taxon>
        <taxon>Pseudomonadota</taxon>
        <taxon>Alphaproteobacteria</taxon>
        <taxon>Hyphomicrobiales</taxon>
        <taxon>Phyllobacteriaceae</taxon>
        <taxon>Aquibium</taxon>
    </lineage>
</organism>
<evidence type="ECO:0000313" key="7">
    <source>
        <dbReference type="Proteomes" id="UP000182840"/>
    </source>
</evidence>
<keyword evidence="4" id="KW-0233">DNA recombination</keyword>
<evidence type="ECO:0000313" key="6">
    <source>
        <dbReference type="EMBL" id="APH71108.1"/>
    </source>
</evidence>
<dbReference type="InterPro" id="IPR050808">
    <property type="entry name" value="Phage_Integrase"/>
</dbReference>
<proteinExistence type="inferred from homology"/>
<accession>A0A1L3SNY7</accession>
<dbReference type="GO" id="GO:0006310">
    <property type="term" value="P:DNA recombination"/>
    <property type="evidence" value="ECO:0007669"/>
    <property type="project" value="UniProtKB-KW"/>
</dbReference>
<dbReference type="InterPro" id="IPR025166">
    <property type="entry name" value="Integrase_DNA_bind_dom"/>
</dbReference>
<dbReference type="InterPro" id="IPR013762">
    <property type="entry name" value="Integrase-like_cat_sf"/>
</dbReference>
<dbReference type="Gene3D" id="1.10.150.130">
    <property type="match status" value="1"/>
</dbReference>
<comment type="similarity">
    <text evidence="1">Belongs to the 'phage' integrase family.</text>
</comment>
<dbReference type="CDD" id="cd00801">
    <property type="entry name" value="INT_P4_C"/>
    <property type="match status" value="1"/>
</dbReference>
<evidence type="ECO:0000256" key="1">
    <source>
        <dbReference type="ARBA" id="ARBA00008857"/>
    </source>
</evidence>
<evidence type="ECO:0000256" key="4">
    <source>
        <dbReference type="ARBA" id="ARBA00023172"/>
    </source>
</evidence>
<dbReference type="SUPFAM" id="SSF56349">
    <property type="entry name" value="DNA breaking-rejoining enzymes"/>
    <property type="match status" value="1"/>
</dbReference>
<name>A0A1L3SNY7_9HYPH</name>
<dbReference type="InterPro" id="IPR011010">
    <property type="entry name" value="DNA_brk_join_enz"/>
</dbReference>
<evidence type="ECO:0000256" key="3">
    <source>
        <dbReference type="ARBA" id="ARBA00023125"/>
    </source>
</evidence>
<dbReference type="EMBL" id="CP018171">
    <property type="protein sequence ID" value="APH71108.1"/>
    <property type="molecule type" value="Genomic_DNA"/>
</dbReference>
<dbReference type="Pfam" id="PF22022">
    <property type="entry name" value="Phage_int_M"/>
    <property type="match status" value="1"/>
</dbReference>
<gene>
    <name evidence="6" type="ORF">BSQ44_06795</name>
</gene>
<keyword evidence="7" id="KW-1185">Reference proteome</keyword>
<evidence type="ECO:0000259" key="5">
    <source>
        <dbReference type="PROSITE" id="PS51898"/>
    </source>
</evidence>
<sequence length="380" mass="42889">MGRLNKLTDKQVRAAKTGLHGDGSGLFLRVQGDARSWVFIYQREKRRRNMGLGSYPTVSLALAREFASVAREQIARGLDPLDERKRANPPTFEVMALQFVDANAPNWTPNVTERYRSFIAKHLAALNPMTVDKIDTPHIVATLKPLWGTPTGAYVRSAIERILNYATVSGYRAEGPNPARFKGHIALLLPQKQNPTEHHAAMPFADVPAYYKRLLERRTFASRALQFTILMGLRQAETRLLRWREVRDDHIEIEAERYKTRKAFRAPLSAPARVILDAMRAINPDAGPDDLVFPGRDGKSPLSHRIFAQTMDFTGAKDFTVHGFRSSFADWALKQGNALHVVDMCLGHLVGSKVSRAYLRTDMLDERRSIIDAWAEYVAV</sequence>
<dbReference type="InterPro" id="IPR010998">
    <property type="entry name" value="Integrase_recombinase_N"/>
</dbReference>
<dbReference type="PANTHER" id="PTHR30629">
    <property type="entry name" value="PROPHAGE INTEGRASE"/>
    <property type="match status" value="1"/>
</dbReference>
<dbReference type="OrthoDB" id="9795573at2"/>
<dbReference type="KEGG" id="meso:BSQ44_06795"/>
<evidence type="ECO:0000256" key="2">
    <source>
        <dbReference type="ARBA" id="ARBA00022908"/>
    </source>
</evidence>
<reference evidence="7" key="1">
    <citation type="submission" date="2016-11" db="EMBL/GenBank/DDBJ databases">
        <title>Mesorhizobium oceanicum sp. nov., isolated from deep seawater in South China Sea.</title>
        <authorList>
            <person name="Fu G.-Y."/>
        </authorList>
    </citation>
    <scope>NUCLEOTIDE SEQUENCE [LARGE SCALE GENOMIC DNA]</scope>
    <source>
        <strain evidence="7">B7</strain>
    </source>
</reference>
<dbReference type="PANTHER" id="PTHR30629:SF2">
    <property type="entry name" value="PROPHAGE INTEGRASE INTS-RELATED"/>
    <property type="match status" value="1"/>
</dbReference>
<dbReference type="Pfam" id="PF00589">
    <property type="entry name" value="Phage_integrase"/>
    <property type="match status" value="1"/>
</dbReference>
<dbReference type="Gene3D" id="1.10.443.10">
    <property type="entry name" value="Intergrase catalytic core"/>
    <property type="match status" value="1"/>
</dbReference>
<dbReference type="Gene3D" id="3.30.160.390">
    <property type="entry name" value="Integrase, DNA-binding domain"/>
    <property type="match status" value="1"/>
</dbReference>
<dbReference type="InterPro" id="IPR038488">
    <property type="entry name" value="Integrase_DNA-bd_sf"/>
</dbReference>
<dbReference type="AlphaFoldDB" id="A0A1L3SNY7"/>
<dbReference type="Pfam" id="PF13356">
    <property type="entry name" value="Arm-DNA-bind_3"/>
    <property type="match status" value="1"/>
</dbReference>
<dbReference type="PROSITE" id="PS51898">
    <property type="entry name" value="TYR_RECOMBINASE"/>
    <property type="match status" value="1"/>
</dbReference>
<dbReference type="InterPro" id="IPR002104">
    <property type="entry name" value="Integrase_catalytic"/>
</dbReference>
<protein>
    <recommendedName>
        <fullName evidence="5">Tyr recombinase domain-containing protein</fullName>
    </recommendedName>
</protein>
<dbReference type="Proteomes" id="UP000182840">
    <property type="component" value="Chromosome"/>
</dbReference>
<dbReference type="InterPro" id="IPR053876">
    <property type="entry name" value="Phage_int_M"/>
</dbReference>
<dbReference type="GO" id="GO:0003677">
    <property type="term" value="F:DNA binding"/>
    <property type="evidence" value="ECO:0007669"/>
    <property type="project" value="UniProtKB-KW"/>
</dbReference>
<keyword evidence="2" id="KW-0229">DNA integration</keyword>
<feature type="domain" description="Tyr recombinase" evidence="5">
    <location>
        <begin position="200"/>
        <end position="372"/>
    </location>
</feature>
<keyword evidence="3" id="KW-0238">DNA-binding</keyword>